<evidence type="ECO:0000256" key="3">
    <source>
        <dbReference type="ARBA" id="ARBA00023163"/>
    </source>
</evidence>
<evidence type="ECO:0000256" key="2">
    <source>
        <dbReference type="ARBA" id="ARBA00023125"/>
    </source>
</evidence>
<dbReference type="PANTHER" id="PTHR31719">
    <property type="entry name" value="NAC TRANSCRIPTION FACTOR 56"/>
    <property type="match status" value="1"/>
</dbReference>
<dbReference type="Pfam" id="PF02365">
    <property type="entry name" value="NAM"/>
    <property type="match status" value="1"/>
</dbReference>
<name>A0A5N6R645_9ROSI</name>
<dbReference type="PROSITE" id="PS51005">
    <property type="entry name" value="NAC"/>
    <property type="match status" value="1"/>
</dbReference>
<keyword evidence="1" id="KW-0805">Transcription regulation</keyword>
<dbReference type="GO" id="GO:0003677">
    <property type="term" value="F:DNA binding"/>
    <property type="evidence" value="ECO:0007669"/>
    <property type="project" value="UniProtKB-KW"/>
</dbReference>
<dbReference type="GO" id="GO:0006355">
    <property type="term" value="P:regulation of DNA-templated transcription"/>
    <property type="evidence" value="ECO:0007669"/>
    <property type="project" value="InterPro"/>
</dbReference>
<dbReference type="InterPro" id="IPR036093">
    <property type="entry name" value="NAC_dom_sf"/>
</dbReference>
<feature type="domain" description="NAC" evidence="5">
    <location>
        <begin position="1"/>
        <end position="127"/>
    </location>
</feature>
<sequence length="408" mass="47062">MKAKGEPLPHDEVGESDIYGNREPWVLFDPTVKKQFFVFTKLKKKSKSRMDRVVGCGTWKIEHTQEVRDRKTNKVIGLEKSFVFKYTKNKAKGTDRNGHWIMKEFSLRDYSKVEDFDEYVLCKIRNKELDKMKHPIRNFQHHAHSSNDRQVAVVETDEINQSNDEIKRYLSLRDENLVVEQTNPIAFVPVSSSYSAQIYASNYDQQVAVMETNEMHQNNDEIKRYLSPRDENPTSVAEQTKNPIAAVLVSSSSSAEIYASNYDQQVAVMETNEMHQNNDEIKRYLSLRDENLVVEQTNPIAFVPVSSSYSAQIYASNYDQQVAVMETNEMHQDNDEIKRYLSPRYENPVPVAEQTKNPIAAVLVSSSSAQIYATTFPPLVSEIIEDDEIRALCDNQQPPTYMGDLWCW</sequence>
<evidence type="ECO:0000313" key="6">
    <source>
        <dbReference type="EMBL" id="KAE8056479.1"/>
    </source>
</evidence>
<keyword evidence="7" id="KW-1185">Reference proteome</keyword>
<dbReference type="PANTHER" id="PTHR31719:SF164">
    <property type="entry name" value="NAC DOMAIN-CONTAINING PROTEIN"/>
    <property type="match status" value="1"/>
</dbReference>
<dbReference type="AlphaFoldDB" id="A0A5N6R645"/>
<dbReference type="Proteomes" id="UP000327013">
    <property type="component" value="Chromosome 5"/>
</dbReference>
<evidence type="ECO:0000256" key="4">
    <source>
        <dbReference type="ARBA" id="ARBA00023242"/>
    </source>
</evidence>
<dbReference type="InterPro" id="IPR003441">
    <property type="entry name" value="NAC-dom"/>
</dbReference>
<dbReference type="OrthoDB" id="774757at2759"/>
<organism evidence="6 7">
    <name type="scientific">Carpinus fangiana</name>
    <dbReference type="NCBI Taxonomy" id="176857"/>
    <lineage>
        <taxon>Eukaryota</taxon>
        <taxon>Viridiplantae</taxon>
        <taxon>Streptophyta</taxon>
        <taxon>Embryophyta</taxon>
        <taxon>Tracheophyta</taxon>
        <taxon>Spermatophyta</taxon>
        <taxon>Magnoliopsida</taxon>
        <taxon>eudicotyledons</taxon>
        <taxon>Gunneridae</taxon>
        <taxon>Pentapetalae</taxon>
        <taxon>rosids</taxon>
        <taxon>fabids</taxon>
        <taxon>Fagales</taxon>
        <taxon>Betulaceae</taxon>
        <taxon>Carpinus</taxon>
    </lineage>
</organism>
<proteinExistence type="predicted"/>
<dbReference type="GO" id="GO:0048731">
    <property type="term" value="P:system development"/>
    <property type="evidence" value="ECO:0007669"/>
    <property type="project" value="TreeGrafter"/>
</dbReference>
<gene>
    <name evidence="6" type="ORF">FH972_013250</name>
</gene>
<accession>A0A5N6R645</accession>
<protein>
    <recommendedName>
        <fullName evidence="5">NAC domain-containing protein</fullName>
    </recommendedName>
</protein>
<reference evidence="6 7" key="1">
    <citation type="submission" date="2019-06" db="EMBL/GenBank/DDBJ databases">
        <title>A chromosomal-level reference genome of Carpinus fangiana (Coryloideae, Betulaceae).</title>
        <authorList>
            <person name="Yang X."/>
            <person name="Wang Z."/>
            <person name="Zhang L."/>
            <person name="Hao G."/>
            <person name="Liu J."/>
            <person name="Yang Y."/>
        </authorList>
    </citation>
    <scope>NUCLEOTIDE SEQUENCE [LARGE SCALE GENOMIC DNA]</scope>
    <source>
        <strain evidence="6">Cfa_2016G</strain>
        <tissue evidence="6">Leaf</tissue>
    </source>
</reference>
<keyword evidence="4" id="KW-0539">Nucleus</keyword>
<evidence type="ECO:0000313" key="7">
    <source>
        <dbReference type="Proteomes" id="UP000327013"/>
    </source>
</evidence>
<evidence type="ECO:0000256" key="1">
    <source>
        <dbReference type="ARBA" id="ARBA00023015"/>
    </source>
</evidence>
<keyword evidence="3" id="KW-0804">Transcription</keyword>
<evidence type="ECO:0000259" key="5">
    <source>
        <dbReference type="PROSITE" id="PS51005"/>
    </source>
</evidence>
<dbReference type="Gene3D" id="2.170.150.80">
    <property type="entry name" value="NAC domain"/>
    <property type="match status" value="1"/>
</dbReference>
<keyword evidence="2" id="KW-0238">DNA-binding</keyword>
<dbReference type="SUPFAM" id="SSF101941">
    <property type="entry name" value="NAC domain"/>
    <property type="match status" value="1"/>
</dbReference>
<dbReference type="EMBL" id="CM017325">
    <property type="protein sequence ID" value="KAE8056479.1"/>
    <property type="molecule type" value="Genomic_DNA"/>
</dbReference>